<reference evidence="2" key="1">
    <citation type="submission" date="2021-05" db="EMBL/GenBank/DDBJ databases">
        <authorList>
            <person name="Pietrasiak N."/>
            <person name="Ward R."/>
            <person name="Stajich J.E."/>
            <person name="Kurbessoian T."/>
        </authorList>
    </citation>
    <scope>NUCLEOTIDE SEQUENCE</scope>
    <source>
        <strain evidence="2">UHER 2000/2452</strain>
    </source>
</reference>
<evidence type="ECO:0000313" key="2">
    <source>
        <dbReference type="EMBL" id="MBW4659310.1"/>
    </source>
</evidence>
<gene>
    <name evidence="2" type="ORF">KME15_11590</name>
</gene>
<feature type="chain" id="PRO_5037996587" evidence="1">
    <location>
        <begin position="26"/>
        <end position="209"/>
    </location>
</feature>
<evidence type="ECO:0000313" key="3">
    <source>
        <dbReference type="Proteomes" id="UP000757435"/>
    </source>
</evidence>
<keyword evidence="1" id="KW-0732">Signal</keyword>
<feature type="signal peptide" evidence="1">
    <location>
        <begin position="1"/>
        <end position="25"/>
    </location>
</feature>
<comment type="caution">
    <text evidence="2">The sequence shown here is derived from an EMBL/GenBank/DDBJ whole genome shotgun (WGS) entry which is preliminary data.</text>
</comment>
<organism evidence="2 3">
    <name type="scientific">Drouetiella hepatica Uher 2000/2452</name>
    <dbReference type="NCBI Taxonomy" id="904376"/>
    <lineage>
        <taxon>Bacteria</taxon>
        <taxon>Bacillati</taxon>
        <taxon>Cyanobacteriota</taxon>
        <taxon>Cyanophyceae</taxon>
        <taxon>Oculatellales</taxon>
        <taxon>Oculatellaceae</taxon>
        <taxon>Drouetiella</taxon>
    </lineage>
</organism>
<name>A0A951QCM6_9CYAN</name>
<reference evidence="2" key="2">
    <citation type="journal article" date="2022" name="Microbiol. Resour. Announc.">
        <title>Metagenome Sequencing to Explore Phylogenomics of Terrestrial Cyanobacteria.</title>
        <authorList>
            <person name="Ward R.D."/>
            <person name="Stajich J.E."/>
            <person name="Johansen J.R."/>
            <person name="Huntemann M."/>
            <person name="Clum A."/>
            <person name="Foster B."/>
            <person name="Foster B."/>
            <person name="Roux S."/>
            <person name="Palaniappan K."/>
            <person name="Varghese N."/>
            <person name="Mukherjee S."/>
            <person name="Reddy T.B.K."/>
            <person name="Daum C."/>
            <person name="Copeland A."/>
            <person name="Chen I.A."/>
            <person name="Ivanova N.N."/>
            <person name="Kyrpides N.C."/>
            <person name="Shapiro N."/>
            <person name="Eloe-Fadrosh E.A."/>
            <person name="Pietrasiak N."/>
        </authorList>
    </citation>
    <scope>NUCLEOTIDE SEQUENCE</scope>
    <source>
        <strain evidence="2">UHER 2000/2452</strain>
    </source>
</reference>
<accession>A0A951QCM6</accession>
<evidence type="ECO:0000256" key="1">
    <source>
        <dbReference type="SAM" id="SignalP"/>
    </source>
</evidence>
<dbReference type="Proteomes" id="UP000757435">
    <property type="component" value="Unassembled WGS sequence"/>
</dbReference>
<sequence>MKPQAIFLATALLLGATGIGLPVAAAPAPTAPLLLAQSKTPQRTYMTPQRDPNQIAVDITDGEFRVYGIMQRSYGNFYLLTTSGVQITYNRDTGNVLVVNSVTGTEFYNYTFTEAGRAGTPARSSSAPSATPRTNLSQIANNQIAAYITEGEFAFDGMLYRTSGNTFVGEDGRVRVMYDRGASRIVIINVVTGTEFYNYVYSATNEGAL</sequence>
<proteinExistence type="predicted"/>
<dbReference type="AlphaFoldDB" id="A0A951QCM6"/>
<dbReference type="EMBL" id="JAHHHD010000010">
    <property type="protein sequence ID" value="MBW4659310.1"/>
    <property type="molecule type" value="Genomic_DNA"/>
</dbReference>
<protein>
    <submittedName>
        <fullName evidence="2">Uncharacterized protein</fullName>
    </submittedName>
</protein>